<evidence type="ECO:0000313" key="5">
    <source>
        <dbReference type="Proteomes" id="UP000292452"/>
    </source>
</evidence>
<dbReference type="Pfam" id="PF21910">
    <property type="entry name" value="GH85_C"/>
    <property type="match status" value="1"/>
</dbReference>
<accession>A0A4Q9HZN8</accession>
<sequence>MAERPAAARVDRRAFIRMLGAAGVAVGLAGTATLAGPMAGVAFAAEEGRTRAPHQPYLHGYNAASLKSWTPDGDPYAKYFRSRVPLATRIAPFTATQAKPALASKAQVMNMSYDYDNAFFTAYRYNDQFARRLMRFWQYSDLYSSWHGMPVWGSSTSDPEHGLINLPNPAYTDAAHRNGVKSLAGWFWPRNGAFSAYLEQRPDGSFIVADKLIEMADYFGFDGYFINQEASVSQADATQLMAFLKYLRAKAPARFHLQWYDTITTGGQLQYQNQFNDVNAAWVQHDGRPVNHSVFVNYAWNASRVASSVATAKRLGMAAHDVVYLGTENEKYGFNPPYDPRLVFPEGGEAQTSWALFGTHMAWANNPDRENPDKQQNTFVRERRYWSGPNEDPTRTGRTEYVPWTDNGRPNDPDNHRKWDGVAHYIAERSVIGAFPFVTRFNTGHGRAFFLDGVQRSDREWNNAGSQDLLPTWQWWTASGGSGAPLSVDYDHTTAYDGGCSLLISGTLGPANPTTVRLFKTQLRVGGGESARLVFRTDRPGQQSGLELGLVFQDAPADFVWLPAGKTAASGWTTAGLPLAAYAGRTIAAIAVRVSADAAASYRLNLGELALLPAGTPAAPARPARFTVDQVHPNAAGNGAEVFLSWDFAAQGVWYYDIWRQRADGTPEPLGRVCDGVYYVKSLTRQGSEAGSTLSLVAVAPDGTRSAPATARVDWA</sequence>
<evidence type="ECO:0000313" key="4">
    <source>
        <dbReference type="EMBL" id="TBO60848.1"/>
    </source>
</evidence>
<feature type="region of interest" description="Disordered" evidence="1">
    <location>
        <begin position="386"/>
        <end position="415"/>
    </location>
</feature>
<dbReference type="PROSITE" id="PS51318">
    <property type="entry name" value="TAT"/>
    <property type="match status" value="1"/>
</dbReference>
<evidence type="ECO:0000256" key="1">
    <source>
        <dbReference type="SAM" id="MobiDB-lite"/>
    </source>
</evidence>
<dbReference type="InterPro" id="IPR054110">
    <property type="entry name" value="EndoD-like_D2"/>
</dbReference>
<dbReference type="Gene3D" id="2.60.40.10">
    <property type="entry name" value="Immunoglobulins"/>
    <property type="match status" value="1"/>
</dbReference>
<dbReference type="Proteomes" id="UP000292452">
    <property type="component" value="Unassembled WGS sequence"/>
</dbReference>
<feature type="domain" description="Cytosolic endo-beta-N-acetylglucosaminidase TIM barrel" evidence="2">
    <location>
        <begin position="127"/>
        <end position="449"/>
    </location>
</feature>
<reference evidence="4 5" key="1">
    <citation type="submission" date="2019-02" db="EMBL/GenBank/DDBJ databases">
        <title>Draft Genome Sequence of Streptomyces sp. AM-2504, identified by 16S rRNA comparative analysis as a Streptomyces Kasugaensis strain.</title>
        <authorList>
            <person name="Napolioni V."/>
            <person name="Giuliodori A.M."/>
            <person name="Spurio R."/>
            <person name="Fabbretti A."/>
        </authorList>
    </citation>
    <scope>NUCLEOTIDE SEQUENCE [LARGE SCALE GENOMIC DNA]</scope>
    <source>
        <strain evidence="4 5">AM-2504</strain>
    </source>
</reference>
<evidence type="ECO:0000259" key="3">
    <source>
        <dbReference type="Pfam" id="PF21910"/>
    </source>
</evidence>
<dbReference type="InterPro" id="IPR006311">
    <property type="entry name" value="TAT_signal"/>
</dbReference>
<dbReference type="InterPro" id="IPR013783">
    <property type="entry name" value="Ig-like_fold"/>
</dbReference>
<dbReference type="GO" id="GO:0005975">
    <property type="term" value="P:carbohydrate metabolic process"/>
    <property type="evidence" value="ECO:0007669"/>
    <property type="project" value="UniProtKB-ARBA"/>
</dbReference>
<comment type="caution">
    <text evidence="4">The sequence shown here is derived from an EMBL/GenBank/DDBJ whole genome shotgun (WGS) entry which is preliminary data.</text>
</comment>
<dbReference type="Pfam" id="PF03644">
    <property type="entry name" value="Glyco_hydro_85"/>
    <property type="match status" value="1"/>
</dbReference>
<dbReference type="Gene3D" id="3.20.20.80">
    <property type="entry name" value="Glycosidases"/>
    <property type="match status" value="1"/>
</dbReference>
<dbReference type="EMBL" id="SIXH01000023">
    <property type="protein sequence ID" value="TBO60848.1"/>
    <property type="molecule type" value="Genomic_DNA"/>
</dbReference>
<dbReference type="PANTHER" id="PTHR13246:SF1">
    <property type="entry name" value="CYTOSOLIC ENDO-BETA-N-ACETYLGLUCOSAMINIDASE"/>
    <property type="match status" value="1"/>
</dbReference>
<dbReference type="AlphaFoldDB" id="A0A4Q9HZN8"/>
<dbReference type="Gene3D" id="2.60.120.260">
    <property type="entry name" value="Galactose-binding domain-like"/>
    <property type="match status" value="1"/>
</dbReference>
<name>A0A4Q9HZN8_STRKA</name>
<protein>
    <submittedName>
        <fullName evidence="4">Uncharacterized protein</fullName>
    </submittedName>
</protein>
<dbReference type="PANTHER" id="PTHR13246">
    <property type="entry name" value="ENDO BETA N-ACETYLGLUCOSAMINIDASE"/>
    <property type="match status" value="1"/>
</dbReference>
<dbReference type="InterPro" id="IPR032979">
    <property type="entry name" value="ENGase"/>
</dbReference>
<dbReference type="GO" id="GO:0033925">
    <property type="term" value="F:mannosyl-glycoprotein endo-beta-N-acetylglucosaminidase activity"/>
    <property type="evidence" value="ECO:0007669"/>
    <property type="project" value="InterPro"/>
</dbReference>
<keyword evidence="5" id="KW-1185">Reference proteome</keyword>
<dbReference type="RefSeq" id="WP_131122223.1">
    <property type="nucleotide sequence ID" value="NZ_SIXH01000023.1"/>
</dbReference>
<feature type="domain" description="Endo-beta-N-acetylglucosaminidase D-like D2" evidence="3">
    <location>
        <begin position="624"/>
        <end position="715"/>
    </location>
</feature>
<dbReference type="GO" id="GO:0005829">
    <property type="term" value="C:cytosol"/>
    <property type="evidence" value="ECO:0007669"/>
    <property type="project" value="UniProtKB-SubCell"/>
</dbReference>
<proteinExistence type="predicted"/>
<organism evidence="4 5">
    <name type="scientific">Streptomyces kasugaensis</name>
    <dbReference type="NCBI Taxonomy" id="1946"/>
    <lineage>
        <taxon>Bacteria</taxon>
        <taxon>Bacillati</taxon>
        <taxon>Actinomycetota</taxon>
        <taxon>Actinomycetes</taxon>
        <taxon>Kitasatosporales</taxon>
        <taxon>Streptomycetaceae</taxon>
        <taxon>Streptomyces</taxon>
    </lineage>
</organism>
<dbReference type="InterPro" id="IPR005201">
    <property type="entry name" value="TIM_ENGase"/>
</dbReference>
<gene>
    <name evidence="4" type="ORF">EYS09_04220</name>
</gene>
<evidence type="ECO:0000259" key="2">
    <source>
        <dbReference type="Pfam" id="PF03644"/>
    </source>
</evidence>